<keyword evidence="4" id="KW-1185">Reference proteome</keyword>
<dbReference type="CDD" id="cd01949">
    <property type="entry name" value="GGDEF"/>
    <property type="match status" value="1"/>
</dbReference>
<dbReference type="InterPro" id="IPR043128">
    <property type="entry name" value="Rev_trsase/Diguanyl_cyclase"/>
</dbReference>
<accession>A0A2T3NPX0</accession>
<name>A0A2T3NPX0_9GAMM</name>
<evidence type="ECO:0000256" key="1">
    <source>
        <dbReference type="SAM" id="Phobius"/>
    </source>
</evidence>
<evidence type="ECO:0000313" key="4">
    <source>
        <dbReference type="Proteomes" id="UP000241771"/>
    </source>
</evidence>
<dbReference type="PANTHER" id="PTHR46663:SF2">
    <property type="entry name" value="GGDEF DOMAIN-CONTAINING PROTEIN"/>
    <property type="match status" value="1"/>
</dbReference>
<dbReference type="InterPro" id="IPR000160">
    <property type="entry name" value="GGDEF_dom"/>
</dbReference>
<evidence type="ECO:0000313" key="3">
    <source>
        <dbReference type="EMBL" id="PSW18325.1"/>
    </source>
</evidence>
<reference evidence="3 4" key="1">
    <citation type="submission" date="2018-01" db="EMBL/GenBank/DDBJ databases">
        <title>Whole genome sequencing of Histamine producing bacteria.</title>
        <authorList>
            <person name="Butler K."/>
        </authorList>
    </citation>
    <scope>NUCLEOTIDE SEQUENCE [LARGE SCALE GENOMIC DNA]</scope>
    <source>
        <strain evidence="3 4">DSM 100436</strain>
    </source>
</reference>
<dbReference type="AlphaFoldDB" id="A0A2T3NPX0"/>
<sequence>MRVKQNKVRLALFIIIPLLMFTIIAAVGSLKRTSNIIAQSQNEAIWYVLQLTKEYAEFNYQLRSYQSFRSDHNDMMLQYEILWSRFKTILINSDIIHLHNFNGALQEIIDHYGFIQSIEDDLINLPQTYNVKPVLDAVRADYDELVIFLNHKFRLSSGELAEQINAVAKMEMLIRYLLAVTLLLGVLIIYILHRESKLHHKLAMSDSLTGVSNRLWLNRELVKLTDNKTPFTFYLIDLDGFKQINDTLGHQAGDELLVEVASRLKTLKCSHFKVARMGGDEFAVIELCPQQADQQPCIGKQIIEAFKQPACYAGKYHAISASIGASEYPGTAKEISELLQQADFAMYEVKQQGKNGFQHFTKKARQRLDVLF</sequence>
<dbReference type="EMBL" id="PYMA01000011">
    <property type="protein sequence ID" value="PSW18325.1"/>
    <property type="molecule type" value="Genomic_DNA"/>
</dbReference>
<keyword evidence="1" id="KW-0812">Transmembrane</keyword>
<protein>
    <submittedName>
        <fullName evidence="3">GGDEF domain-containing protein</fullName>
    </submittedName>
</protein>
<dbReference type="InterPro" id="IPR052163">
    <property type="entry name" value="DGC-Regulatory_Protein"/>
</dbReference>
<proteinExistence type="predicted"/>
<keyword evidence="1" id="KW-1133">Transmembrane helix</keyword>
<keyword evidence="1" id="KW-0472">Membrane</keyword>
<dbReference type="Proteomes" id="UP000241771">
    <property type="component" value="Unassembled WGS sequence"/>
</dbReference>
<comment type="caution">
    <text evidence="3">The sequence shown here is derived from an EMBL/GenBank/DDBJ whole genome shotgun (WGS) entry which is preliminary data.</text>
</comment>
<dbReference type="OrthoDB" id="5623595at2"/>
<dbReference type="SUPFAM" id="SSF55073">
    <property type="entry name" value="Nucleotide cyclase"/>
    <property type="match status" value="1"/>
</dbReference>
<dbReference type="NCBIfam" id="TIGR00254">
    <property type="entry name" value="GGDEF"/>
    <property type="match status" value="1"/>
</dbReference>
<dbReference type="Pfam" id="PF00990">
    <property type="entry name" value="GGDEF"/>
    <property type="match status" value="1"/>
</dbReference>
<feature type="transmembrane region" description="Helical" evidence="1">
    <location>
        <begin position="173"/>
        <end position="192"/>
    </location>
</feature>
<dbReference type="InterPro" id="IPR029787">
    <property type="entry name" value="Nucleotide_cyclase"/>
</dbReference>
<dbReference type="PROSITE" id="PS50887">
    <property type="entry name" value="GGDEF"/>
    <property type="match status" value="1"/>
</dbReference>
<dbReference type="Gene3D" id="3.30.70.270">
    <property type="match status" value="1"/>
</dbReference>
<organism evidence="3 4">
    <name type="scientific">Photobacterium sanctipauli</name>
    <dbReference type="NCBI Taxonomy" id="1342794"/>
    <lineage>
        <taxon>Bacteria</taxon>
        <taxon>Pseudomonadati</taxon>
        <taxon>Pseudomonadota</taxon>
        <taxon>Gammaproteobacteria</taxon>
        <taxon>Vibrionales</taxon>
        <taxon>Vibrionaceae</taxon>
        <taxon>Photobacterium</taxon>
    </lineage>
</organism>
<dbReference type="RefSeq" id="WP_051902065.1">
    <property type="nucleotide sequence ID" value="NZ_JGVO01000240.1"/>
</dbReference>
<evidence type="ECO:0000259" key="2">
    <source>
        <dbReference type="PROSITE" id="PS50887"/>
    </source>
</evidence>
<dbReference type="SMART" id="SM00267">
    <property type="entry name" value="GGDEF"/>
    <property type="match status" value="1"/>
</dbReference>
<gene>
    <name evidence="3" type="ORF">C9I98_16625</name>
</gene>
<feature type="domain" description="GGDEF" evidence="2">
    <location>
        <begin position="229"/>
        <end position="362"/>
    </location>
</feature>
<dbReference type="PANTHER" id="PTHR46663">
    <property type="entry name" value="DIGUANYLATE CYCLASE DGCT-RELATED"/>
    <property type="match status" value="1"/>
</dbReference>